<dbReference type="GO" id="GO:0051287">
    <property type="term" value="F:NAD binding"/>
    <property type="evidence" value="ECO:0007669"/>
    <property type="project" value="InterPro"/>
</dbReference>
<feature type="domain" description="D-isomer specific 2-hydroxyacid dehydrogenase NAD-binding" evidence="6">
    <location>
        <begin position="123"/>
        <end position="300"/>
    </location>
</feature>
<dbReference type="GO" id="GO:0004617">
    <property type="term" value="F:phosphoglycerate dehydrogenase activity"/>
    <property type="evidence" value="ECO:0007669"/>
    <property type="project" value="UniProtKB-ARBA"/>
</dbReference>
<dbReference type="InterPro" id="IPR029753">
    <property type="entry name" value="D-isomer_DH_CS"/>
</dbReference>
<keyword evidence="3" id="KW-0520">NAD</keyword>
<evidence type="ECO:0000313" key="8">
    <source>
        <dbReference type="Proteomes" id="UP001161094"/>
    </source>
</evidence>
<gene>
    <name evidence="7" type="ORF">N5D93_21770</name>
</gene>
<dbReference type="SUPFAM" id="SSF52283">
    <property type="entry name" value="Formate/glycerate dehydrogenase catalytic domain-like"/>
    <property type="match status" value="1"/>
</dbReference>
<dbReference type="PROSITE" id="PS00671">
    <property type="entry name" value="D_2_HYDROXYACID_DH_3"/>
    <property type="match status" value="1"/>
</dbReference>
<dbReference type="Proteomes" id="UP001161094">
    <property type="component" value="Unassembled WGS sequence"/>
</dbReference>
<dbReference type="InterPro" id="IPR036291">
    <property type="entry name" value="NAD(P)-bd_dom_sf"/>
</dbReference>
<feature type="domain" description="D-isomer specific 2-hydroxyacid dehydrogenase catalytic" evidence="5">
    <location>
        <begin position="20"/>
        <end position="322"/>
    </location>
</feature>
<evidence type="ECO:0000259" key="5">
    <source>
        <dbReference type="Pfam" id="PF00389"/>
    </source>
</evidence>
<evidence type="ECO:0000256" key="2">
    <source>
        <dbReference type="ARBA" id="ARBA00023002"/>
    </source>
</evidence>
<dbReference type="PANTHER" id="PTHR42789">
    <property type="entry name" value="D-ISOMER SPECIFIC 2-HYDROXYACID DEHYDROGENASE FAMILY PROTEIN (AFU_ORTHOLOGUE AFUA_6G10090)"/>
    <property type="match status" value="1"/>
</dbReference>
<dbReference type="Pfam" id="PF00389">
    <property type="entry name" value="2-Hacid_dh"/>
    <property type="match status" value="1"/>
</dbReference>
<evidence type="ECO:0000256" key="1">
    <source>
        <dbReference type="ARBA" id="ARBA00005854"/>
    </source>
</evidence>
<evidence type="ECO:0000256" key="3">
    <source>
        <dbReference type="ARBA" id="ARBA00023027"/>
    </source>
</evidence>
<evidence type="ECO:0000313" key="7">
    <source>
        <dbReference type="EMBL" id="MDH0738464.1"/>
    </source>
</evidence>
<comment type="similarity">
    <text evidence="1 4">Belongs to the D-isomer specific 2-hydroxyacid dehydrogenase family.</text>
</comment>
<name>A0AA42LRY7_9BURK</name>
<proteinExistence type="inferred from homology"/>
<dbReference type="InterPro" id="IPR050857">
    <property type="entry name" value="D-2-hydroxyacid_DH"/>
</dbReference>
<accession>A0AA42LRY7</accession>
<dbReference type="InterPro" id="IPR006139">
    <property type="entry name" value="D-isomer_2_OHA_DH_cat_dom"/>
</dbReference>
<dbReference type="GO" id="GO:0047545">
    <property type="term" value="F:(S)-2-hydroxyglutarate dehydrogenase activity"/>
    <property type="evidence" value="ECO:0007669"/>
    <property type="project" value="UniProtKB-ARBA"/>
</dbReference>
<evidence type="ECO:0000259" key="6">
    <source>
        <dbReference type="Pfam" id="PF02826"/>
    </source>
</evidence>
<dbReference type="CDD" id="cd12173">
    <property type="entry name" value="PGDH_4"/>
    <property type="match status" value="1"/>
</dbReference>
<dbReference type="Gene3D" id="3.40.50.720">
    <property type="entry name" value="NAD(P)-binding Rossmann-like Domain"/>
    <property type="match status" value="2"/>
</dbReference>
<dbReference type="GO" id="GO:0006564">
    <property type="term" value="P:L-serine biosynthetic process"/>
    <property type="evidence" value="ECO:0007669"/>
    <property type="project" value="UniProtKB-ARBA"/>
</dbReference>
<dbReference type="SUPFAM" id="SSF51735">
    <property type="entry name" value="NAD(P)-binding Rossmann-fold domains"/>
    <property type="match status" value="1"/>
</dbReference>
<protein>
    <submittedName>
        <fullName evidence="7">Hydroxyacid dehydrogenase</fullName>
    </submittedName>
</protein>
<dbReference type="PROSITE" id="PS00670">
    <property type="entry name" value="D_2_HYDROXYACID_DH_2"/>
    <property type="match status" value="1"/>
</dbReference>
<dbReference type="InterPro" id="IPR006140">
    <property type="entry name" value="D-isomer_DH_NAD-bd"/>
</dbReference>
<dbReference type="AlphaFoldDB" id="A0AA42LRY7"/>
<sequence>MGRITSSGQCRRKEEFLNIVVTEFMDAPAVDRLREKADVTYDPKLVDDLPRLCELATTCDALIVRNRTQVRGELLASLKRCKVVGRLGVGLDNIDLAGCEQQGIQVFPATGANANSVAEYVIATAMVLLRGSYASSAAVAAGEWPRDALSKGREISGKTLGLLGFGSIGQLTARLAKALGMAVVAFDPALAHDDTLFAKLGVAPAALDDVLAQADVLSLHMPLLESTRNLLDATRIQAMRPGAILINTARGGIVDEAAVASALRSGQLGGAALDVFDVEPLAPAPHFQGCPNLILTPHTAGLTTESNQRVSSLVAKKVLAALA</sequence>
<dbReference type="Pfam" id="PF02826">
    <property type="entry name" value="2-Hacid_dh_C"/>
    <property type="match status" value="1"/>
</dbReference>
<organism evidence="7 8">
    <name type="scientific">Achromobacter spanius</name>
    <dbReference type="NCBI Taxonomy" id="217203"/>
    <lineage>
        <taxon>Bacteria</taxon>
        <taxon>Pseudomonadati</taxon>
        <taxon>Pseudomonadota</taxon>
        <taxon>Betaproteobacteria</taxon>
        <taxon>Burkholderiales</taxon>
        <taxon>Alcaligenaceae</taxon>
        <taxon>Achromobacter</taxon>
    </lineage>
</organism>
<dbReference type="FunFam" id="3.40.50.720:FF:000041">
    <property type="entry name" value="D-3-phosphoglycerate dehydrogenase"/>
    <property type="match status" value="1"/>
</dbReference>
<dbReference type="PANTHER" id="PTHR42789:SF1">
    <property type="entry name" value="D-ISOMER SPECIFIC 2-HYDROXYACID DEHYDROGENASE FAMILY PROTEIN (AFU_ORTHOLOGUE AFUA_6G10090)"/>
    <property type="match status" value="1"/>
</dbReference>
<reference evidence="7" key="1">
    <citation type="submission" date="2022-09" db="EMBL/GenBank/DDBJ databases">
        <title>Intensive care unit water sources are persistently colonized with multi-drug resistant bacteria and are the site of extensive horizontal gene transfer of antibiotic resistance genes.</title>
        <authorList>
            <person name="Diorio-Toth L."/>
        </authorList>
    </citation>
    <scope>NUCLEOTIDE SEQUENCE</scope>
    <source>
        <strain evidence="7">GD03843</strain>
    </source>
</reference>
<evidence type="ECO:0000256" key="4">
    <source>
        <dbReference type="RuleBase" id="RU003719"/>
    </source>
</evidence>
<comment type="caution">
    <text evidence="7">The sequence shown here is derived from an EMBL/GenBank/DDBJ whole genome shotgun (WGS) entry which is preliminary data.</text>
</comment>
<dbReference type="EMBL" id="JAOCDZ010000017">
    <property type="protein sequence ID" value="MDH0738464.1"/>
    <property type="molecule type" value="Genomic_DNA"/>
</dbReference>
<keyword evidence="2 4" id="KW-0560">Oxidoreductase</keyword>